<feature type="region of interest" description="Disordered" evidence="1">
    <location>
        <begin position="1"/>
        <end position="70"/>
    </location>
</feature>
<evidence type="ECO:0000313" key="3">
    <source>
        <dbReference type="Proteomes" id="UP000031532"/>
    </source>
</evidence>
<reference evidence="2 3" key="1">
    <citation type="journal article" date="2015" name="Genome Announc.">
        <title>Draft Genome Sequence of the Terrestrial Cyanobacterium Scytonema millei VB511283, Isolated from Eastern India.</title>
        <authorList>
            <person name="Sen D."/>
            <person name="Chandrababunaidu M.M."/>
            <person name="Singh D."/>
            <person name="Sanghi N."/>
            <person name="Ghorai A."/>
            <person name="Mishra G.P."/>
            <person name="Madduluri M."/>
            <person name="Adhikary S.P."/>
            <person name="Tripathy S."/>
        </authorList>
    </citation>
    <scope>NUCLEOTIDE SEQUENCE [LARGE SCALE GENOMIC DNA]</scope>
    <source>
        <strain evidence="2 3">VB511283</strain>
    </source>
</reference>
<proteinExistence type="predicted"/>
<dbReference type="AlphaFoldDB" id="A0A9X5E6V6"/>
<protein>
    <submittedName>
        <fullName evidence="2">Uncharacterized protein</fullName>
    </submittedName>
</protein>
<evidence type="ECO:0000256" key="1">
    <source>
        <dbReference type="SAM" id="MobiDB-lite"/>
    </source>
</evidence>
<name>A0A9X5E6V6_9CYAN</name>
<feature type="compositionally biased region" description="Basic and acidic residues" evidence="1">
    <location>
        <begin position="1"/>
        <end position="21"/>
    </location>
</feature>
<gene>
    <name evidence="2" type="ORF">QH73_0016920</name>
</gene>
<accession>A0A9X5E6V6</accession>
<evidence type="ECO:0000313" key="2">
    <source>
        <dbReference type="EMBL" id="NHC36307.1"/>
    </source>
</evidence>
<organism evidence="2 3">
    <name type="scientific">Scytonema millei VB511283</name>
    <dbReference type="NCBI Taxonomy" id="1245923"/>
    <lineage>
        <taxon>Bacteria</taxon>
        <taxon>Bacillati</taxon>
        <taxon>Cyanobacteriota</taxon>
        <taxon>Cyanophyceae</taxon>
        <taxon>Nostocales</taxon>
        <taxon>Scytonemataceae</taxon>
        <taxon>Scytonema</taxon>
    </lineage>
</organism>
<keyword evidence="3" id="KW-1185">Reference proteome</keyword>
<sequence length="70" mass="8146">MRSEELGKGQWGKEDKGDKGELQSTHPRIQNLKFSYPSLLTPHSSLLTPNIYARTNFDPRSRDRSFGRRR</sequence>
<dbReference type="RefSeq" id="WP_165587722.1">
    <property type="nucleotide sequence ID" value="NZ_JTJC03000004.1"/>
</dbReference>
<feature type="compositionally biased region" description="Low complexity" evidence="1">
    <location>
        <begin position="35"/>
        <end position="49"/>
    </location>
</feature>
<feature type="compositionally biased region" description="Basic and acidic residues" evidence="1">
    <location>
        <begin position="57"/>
        <end position="70"/>
    </location>
</feature>
<comment type="caution">
    <text evidence="2">The sequence shown here is derived from an EMBL/GenBank/DDBJ whole genome shotgun (WGS) entry which is preliminary data.</text>
</comment>
<dbReference type="EMBL" id="JTJC03000004">
    <property type="protein sequence ID" value="NHC36307.1"/>
    <property type="molecule type" value="Genomic_DNA"/>
</dbReference>
<dbReference type="Proteomes" id="UP000031532">
    <property type="component" value="Unassembled WGS sequence"/>
</dbReference>